<keyword evidence="1" id="KW-1133">Transmembrane helix</keyword>
<evidence type="ECO:0000313" key="2">
    <source>
        <dbReference type="EMBL" id="CAF1523779.1"/>
    </source>
</evidence>
<evidence type="ECO:0000256" key="1">
    <source>
        <dbReference type="SAM" id="Phobius"/>
    </source>
</evidence>
<keyword evidence="3" id="KW-1185">Reference proteome</keyword>
<evidence type="ECO:0000313" key="3">
    <source>
        <dbReference type="Proteomes" id="UP000663828"/>
    </source>
</evidence>
<keyword evidence="1" id="KW-0472">Membrane</keyword>
<name>A0A815UPY7_ADIRI</name>
<proteinExistence type="predicted"/>
<protein>
    <submittedName>
        <fullName evidence="2">Uncharacterized protein</fullName>
    </submittedName>
</protein>
<dbReference type="Proteomes" id="UP000663828">
    <property type="component" value="Unassembled WGS sequence"/>
</dbReference>
<comment type="caution">
    <text evidence="2">The sequence shown here is derived from an EMBL/GenBank/DDBJ whole genome shotgun (WGS) entry which is preliminary data.</text>
</comment>
<keyword evidence="1" id="KW-0812">Transmembrane</keyword>
<reference evidence="2" key="1">
    <citation type="submission" date="2021-02" db="EMBL/GenBank/DDBJ databases">
        <authorList>
            <person name="Nowell W R."/>
        </authorList>
    </citation>
    <scope>NUCLEOTIDE SEQUENCE</scope>
</reference>
<feature type="transmembrane region" description="Helical" evidence="1">
    <location>
        <begin position="62"/>
        <end position="86"/>
    </location>
</feature>
<dbReference type="EMBL" id="CAJNOR010004731">
    <property type="protein sequence ID" value="CAF1523779.1"/>
    <property type="molecule type" value="Genomic_DNA"/>
</dbReference>
<accession>A0A815UPY7</accession>
<sequence length="135" mass="15530">MLLNLTVISNDSAPKAIPLEISMFVTNSIHLYPQLTIRLLDLMGIVVNVINNLQPELRSNTYCIYLLCSSFVDVVSLYANVFPYYLNKANIKFIQYGYDQQNYVNSFIFFYNFLPQLSINIIILSIIDRSVCKCP</sequence>
<organism evidence="2 3">
    <name type="scientific">Adineta ricciae</name>
    <name type="common">Rotifer</name>
    <dbReference type="NCBI Taxonomy" id="249248"/>
    <lineage>
        <taxon>Eukaryota</taxon>
        <taxon>Metazoa</taxon>
        <taxon>Spiralia</taxon>
        <taxon>Gnathifera</taxon>
        <taxon>Rotifera</taxon>
        <taxon>Eurotatoria</taxon>
        <taxon>Bdelloidea</taxon>
        <taxon>Adinetida</taxon>
        <taxon>Adinetidae</taxon>
        <taxon>Adineta</taxon>
    </lineage>
</organism>
<feature type="transmembrane region" description="Helical" evidence="1">
    <location>
        <begin position="106"/>
        <end position="127"/>
    </location>
</feature>
<dbReference type="AlphaFoldDB" id="A0A815UPY7"/>
<gene>
    <name evidence="2" type="ORF">XAT740_LOCUS40970</name>
</gene>